<keyword evidence="1" id="KW-1133">Transmembrane helix</keyword>
<dbReference type="NCBIfam" id="NF033632">
    <property type="entry name" value="SLATT_4"/>
    <property type="match status" value="1"/>
</dbReference>
<keyword evidence="1" id="KW-0472">Membrane</keyword>
<protein>
    <recommendedName>
        <fullName evidence="4">SMODS and SLOG-associating 2TM effector domain-containing protein</fullName>
    </recommendedName>
</protein>
<gene>
    <name evidence="2" type="ORF">GCM10010151_56340</name>
</gene>
<keyword evidence="3" id="KW-1185">Reference proteome</keyword>
<dbReference type="Proteomes" id="UP001501822">
    <property type="component" value="Unassembled WGS sequence"/>
</dbReference>
<dbReference type="EMBL" id="BAAABM010000053">
    <property type="protein sequence ID" value="GAA0359329.1"/>
    <property type="molecule type" value="Genomic_DNA"/>
</dbReference>
<evidence type="ECO:0000313" key="3">
    <source>
        <dbReference type="Proteomes" id="UP001501822"/>
    </source>
</evidence>
<evidence type="ECO:0000256" key="1">
    <source>
        <dbReference type="SAM" id="Phobius"/>
    </source>
</evidence>
<evidence type="ECO:0000313" key="2">
    <source>
        <dbReference type="EMBL" id="GAA0359329.1"/>
    </source>
</evidence>
<organism evidence="2 3">
    <name type="scientific">Actinoallomurus spadix</name>
    <dbReference type="NCBI Taxonomy" id="79912"/>
    <lineage>
        <taxon>Bacteria</taxon>
        <taxon>Bacillati</taxon>
        <taxon>Actinomycetota</taxon>
        <taxon>Actinomycetes</taxon>
        <taxon>Streptosporangiales</taxon>
        <taxon>Thermomonosporaceae</taxon>
        <taxon>Actinoallomurus</taxon>
    </lineage>
</organism>
<proteinExistence type="predicted"/>
<feature type="transmembrane region" description="Helical" evidence="1">
    <location>
        <begin position="46"/>
        <end position="67"/>
    </location>
</feature>
<reference evidence="2 3" key="1">
    <citation type="journal article" date="2019" name="Int. J. Syst. Evol. Microbiol.">
        <title>The Global Catalogue of Microorganisms (GCM) 10K type strain sequencing project: providing services to taxonomists for standard genome sequencing and annotation.</title>
        <authorList>
            <consortium name="The Broad Institute Genomics Platform"/>
            <consortium name="The Broad Institute Genome Sequencing Center for Infectious Disease"/>
            <person name="Wu L."/>
            <person name="Ma J."/>
        </authorList>
    </citation>
    <scope>NUCLEOTIDE SEQUENCE [LARGE SCALE GENOMIC DNA]</scope>
    <source>
        <strain evidence="2 3">JCM 3146</strain>
    </source>
</reference>
<dbReference type="RefSeq" id="WP_252804009.1">
    <property type="nucleotide sequence ID" value="NZ_BAAABM010000053.1"/>
</dbReference>
<name>A0ABN0XAF9_9ACTN</name>
<accession>A0ABN0XAF9</accession>
<comment type="caution">
    <text evidence="2">The sequence shown here is derived from an EMBL/GenBank/DDBJ whole genome shotgun (WGS) entry which is preliminary data.</text>
</comment>
<sequence length="195" mass="21297">MIDNELFGGAEPAWRVTVAAELYRIEEHCSHSARAQAETVKIWRVLNLWLGSTAVLAAGVAGSLVLAGDRFPLVAGGLALAAALLATVVSMVAPGRKENQAAEAAKAYRSVETAARQAREVDLPGHAFMQARQVLDELTARWHAVIRNAPPAPAWAQHRAERNRYVERAEQVMTERMSDIVRVFQTPRRAADQPA</sequence>
<evidence type="ECO:0008006" key="4">
    <source>
        <dbReference type="Google" id="ProtNLM"/>
    </source>
</evidence>
<feature type="transmembrane region" description="Helical" evidence="1">
    <location>
        <begin position="73"/>
        <end position="93"/>
    </location>
</feature>
<keyword evidence="1" id="KW-0812">Transmembrane</keyword>